<feature type="region of interest" description="Disordered" evidence="1">
    <location>
        <begin position="1"/>
        <end position="94"/>
    </location>
</feature>
<gene>
    <name evidence="2" type="ORF">DNTS_021685</name>
</gene>
<evidence type="ECO:0000256" key="1">
    <source>
        <dbReference type="SAM" id="MobiDB-lite"/>
    </source>
</evidence>
<dbReference type="EMBL" id="SRMA01027089">
    <property type="protein sequence ID" value="TRY59994.1"/>
    <property type="molecule type" value="Genomic_DNA"/>
</dbReference>
<organism evidence="2 3">
    <name type="scientific">Danionella cerebrum</name>
    <dbReference type="NCBI Taxonomy" id="2873325"/>
    <lineage>
        <taxon>Eukaryota</taxon>
        <taxon>Metazoa</taxon>
        <taxon>Chordata</taxon>
        <taxon>Craniata</taxon>
        <taxon>Vertebrata</taxon>
        <taxon>Euteleostomi</taxon>
        <taxon>Actinopterygii</taxon>
        <taxon>Neopterygii</taxon>
        <taxon>Teleostei</taxon>
        <taxon>Ostariophysi</taxon>
        <taxon>Cypriniformes</taxon>
        <taxon>Danionidae</taxon>
        <taxon>Danioninae</taxon>
        <taxon>Danionella</taxon>
    </lineage>
</organism>
<evidence type="ECO:0000313" key="2">
    <source>
        <dbReference type="EMBL" id="TRY59994.1"/>
    </source>
</evidence>
<dbReference type="AlphaFoldDB" id="A0A553N3I4"/>
<reference evidence="2 3" key="1">
    <citation type="journal article" date="2019" name="Sci. Data">
        <title>Hybrid genome assembly and annotation of Danionella translucida.</title>
        <authorList>
            <person name="Kadobianskyi M."/>
            <person name="Schulze L."/>
            <person name="Schuelke M."/>
            <person name="Judkewitz B."/>
        </authorList>
    </citation>
    <scope>NUCLEOTIDE SEQUENCE [LARGE SCALE GENOMIC DNA]</scope>
    <source>
        <strain evidence="2 3">Bolton</strain>
    </source>
</reference>
<protein>
    <submittedName>
        <fullName evidence="2">Uncharacterized protein</fullName>
    </submittedName>
</protein>
<keyword evidence="3" id="KW-1185">Reference proteome</keyword>
<dbReference type="Proteomes" id="UP000316079">
    <property type="component" value="Unassembled WGS sequence"/>
</dbReference>
<comment type="caution">
    <text evidence="2">The sequence shown here is derived from an EMBL/GenBank/DDBJ whole genome shotgun (WGS) entry which is preliminary data.</text>
</comment>
<proteinExistence type="predicted"/>
<name>A0A553N3I4_9TELE</name>
<sequence>MQNSDGVKRKKGVLAQALTSSQGRTGEGHAEEGDEEVADRQGADEDVGGGAQGSFVHKNIDHQTVPDQRQRKDDRVHHHEGALSSGGERGDVDKGLDVVGVDEFLAGEVVEAQEFLKHLRSDLRGGSEIRHEDF</sequence>
<accession>A0A553N3I4</accession>
<evidence type="ECO:0000313" key="3">
    <source>
        <dbReference type="Proteomes" id="UP000316079"/>
    </source>
</evidence>
<feature type="compositionally biased region" description="Basic and acidic residues" evidence="1">
    <location>
        <begin position="68"/>
        <end position="81"/>
    </location>
</feature>